<sequence length="109" mass="12064">MTYPEPDINQRIWQIVALIPRGKVATYGDVAAQAGMPGAARRVGRALKHLPRDTRIPWHRVVNAQGRISLAEGSAGQYTQRERLEAEGIAFQPNGRINLREFRAFSAAG</sequence>
<dbReference type="InterPro" id="IPR036217">
    <property type="entry name" value="MethylDNA_cys_MeTrfase_DNAb"/>
</dbReference>
<organism evidence="3 4">
    <name type="scientific">Pseudohalioglobus lutimaris</name>
    <dbReference type="NCBI Taxonomy" id="1737061"/>
    <lineage>
        <taxon>Bacteria</taxon>
        <taxon>Pseudomonadati</taxon>
        <taxon>Pseudomonadota</taxon>
        <taxon>Gammaproteobacteria</taxon>
        <taxon>Cellvibrionales</taxon>
        <taxon>Halieaceae</taxon>
        <taxon>Pseudohalioglobus</taxon>
    </lineage>
</organism>
<dbReference type="PANTHER" id="PTHR42942:SF1">
    <property type="entry name" value="ALKYLTRANSFERASE-LIKE PROTEIN 1"/>
    <property type="match status" value="1"/>
</dbReference>
<dbReference type="AlphaFoldDB" id="A0A2N5X7D9"/>
<keyword evidence="3" id="KW-0808">Transferase</keyword>
<keyword evidence="1" id="KW-0227">DNA damage</keyword>
<proteinExistence type="predicted"/>
<dbReference type="CDD" id="cd06445">
    <property type="entry name" value="ATase"/>
    <property type="match status" value="1"/>
</dbReference>
<dbReference type="InterPro" id="IPR014048">
    <property type="entry name" value="MethylDNA_cys_MeTrfase_DNA-bd"/>
</dbReference>
<dbReference type="NCBIfam" id="TIGR00589">
    <property type="entry name" value="ogt"/>
    <property type="match status" value="1"/>
</dbReference>
<name>A0A2N5X7D9_9GAMM</name>
<dbReference type="GO" id="GO:0008168">
    <property type="term" value="F:methyltransferase activity"/>
    <property type="evidence" value="ECO:0007669"/>
    <property type="project" value="UniProtKB-KW"/>
</dbReference>
<protein>
    <submittedName>
        <fullName evidence="3">Cysteine methyltransferase</fullName>
    </submittedName>
</protein>
<gene>
    <name evidence="3" type="ORF">C0039_04175</name>
</gene>
<dbReference type="EMBL" id="PKUS01000002">
    <property type="protein sequence ID" value="PLW70404.1"/>
    <property type="molecule type" value="Genomic_DNA"/>
</dbReference>
<evidence type="ECO:0000313" key="3">
    <source>
        <dbReference type="EMBL" id="PLW70404.1"/>
    </source>
</evidence>
<dbReference type="OrthoDB" id="9132167at2"/>
<comment type="caution">
    <text evidence="3">The sequence shown here is derived from an EMBL/GenBank/DDBJ whole genome shotgun (WGS) entry which is preliminary data.</text>
</comment>
<dbReference type="Pfam" id="PF01035">
    <property type="entry name" value="DNA_binding_1"/>
    <property type="match status" value="1"/>
</dbReference>
<dbReference type="Proteomes" id="UP000235005">
    <property type="component" value="Unassembled WGS sequence"/>
</dbReference>
<dbReference type="Gene3D" id="1.10.10.10">
    <property type="entry name" value="Winged helix-like DNA-binding domain superfamily/Winged helix DNA-binding domain"/>
    <property type="match status" value="1"/>
</dbReference>
<dbReference type="InterPro" id="IPR052520">
    <property type="entry name" value="ATL_DNA_repair"/>
</dbReference>
<keyword evidence="4" id="KW-1185">Reference proteome</keyword>
<evidence type="ECO:0000259" key="2">
    <source>
        <dbReference type="Pfam" id="PF01035"/>
    </source>
</evidence>
<accession>A0A2N5X7D9</accession>
<reference evidence="3 4" key="1">
    <citation type="submission" date="2018-01" db="EMBL/GenBank/DDBJ databases">
        <title>The draft genome sequence of Halioglobus lutimaris HF004.</title>
        <authorList>
            <person name="Du Z.-J."/>
            <person name="Shi M.-J."/>
        </authorList>
    </citation>
    <scope>NUCLEOTIDE SEQUENCE [LARGE SCALE GENOMIC DNA]</scope>
    <source>
        <strain evidence="3 4">HF004</strain>
    </source>
</reference>
<dbReference type="PANTHER" id="PTHR42942">
    <property type="entry name" value="6-O-METHYLGUANINE DNA METHYLTRANSFERASE"/>
    <property type="match status" value="1"/>
</dbReference>
<dbReference type="SUPFAM" id="SSF46767">
    <property type="entry name" value="Methylated DNA-protein cysteine methyltransferase, C-terminal domain"/>
    <property type="match status" value="1"/>
</dbReference>
<feature type="domain" description="Methylated-DNA-[protein]-cysteine S-methyltransferase DNA binding" evidence="2">
    <location>
        <begin position="8"/>
        <end position="89"/>
    </location>
</feature>
<evidence type="ECO:0000313" key="4">
    <source>
        <dbReference type="Proteomes" id="UP000235005"/>
    </source>
</evidence>
<evidence type="ECO:0000256" key="1">
    <source>
        <dbReference type="ARBA" id="ARBA00022763"/>
    </source>
</evidence>
<dbReference type="InterPro" id="IPR036388">
    <property type="entry name" value="WH-like_DNA-bd_sf"/>
</dbReference>
<keyword evidence="3" id="KW-0489">Methyltransferase</keyword>
<dbReference type="RefSeq" id="WP_101517313.1">
    <property type="nucleotide sequence ID" value="NZ_PKUS01000002.1"/>
</dbReference>
<dbReference type="GO" id="GO:0032259">
    <property type="term" value="P:methylation"/>
    <property type="evidence" value="ECO:0007669"/>
    <property type="project" value="UniProtKB-KW"/>
</dbReference>
<dbReference type="GO" id="GO:0006281">
    <property type="term" value="P:DNA repair"/>
    <property type="evidence" value="ECO:0007669"/>
    <property type="project" value="InterPro"/>
</dbReference>